<feature type="binding site" evidence="3">
    <location>
        <position position="139"/>
    </location>
    <ligand>
        <name>D-ribulose 5-phosphate</name>
        <dbReference type="ChEBI" id="CHEBI:58121"/>
    </ligand>
</feature>
<name>A0AAE3MF25_9BACT</name>
<evidence type="ECO:0000313" key="4">
    <source>
        <dbReference type="EMBL" id="MCW3806339.1"/>
    </source>
</evidence>
<keyword evidence="5" id="KW-1185">Reference proteome</keyword>
<dbReference type="Pfam" id="PF02502">
    <property type="entry name" value="LacAB_rpiB"/>
    <property type="match status" value="1"/>
</dbReference>
<dbReference type="NCBIfam" id="NF004051">
    <property type="entry name" value="PRK05571.1"/>
    <property type="match status" value="1"/>
</dbReference>
<reference evidence="4" key="1">
    <citation type="submission" date="2022-10" db="EMBL/GenBank/DDBJ databases">
        <authorList>
            <person name="Yu W.X."/>
        </authorList>
    </citation>
    <scope>NUCLEOTIDE SEQUENCE</scope>
    <source>
        <strain evidence="4">D04</strain>
    </source>
</reference>
<accession>A0AAE3MF25</accession>
<feature type="binding site" evidence="3">
    <location>
        <position position="135"/>
    </location>
    <ligand>
        <name>D-ribulose 5-phosphate</name>
        <dbReference type="ChEBI" id="CHEBI:58121"/>
    </ligand>
</feature>
<proteinExistence type="inferred from homology"/>
<feature type="binding site" evidence="3">
    <location>
        <position position="102"/>
    </location>
    <ligand>
        <name>D-ribulose 5-phosphate</name>
        <dbReference type="ChEBI" id="CHEBI:58121"/>
    </ligand>
</feature>
<feature type="binding site" evidence="3">
    <location>
        <begin position="69"/>
        <end position="73"/>
    </location>
    <ligand>
        <name>D-ribulose 5-phosphate</name>
        <dbReference type="ChEBI" id="CHEBI:58121"/>
    </ligand>
</feature>
<dbReference type="GO" id="GO:0009052">
    <property type="term" value="P:pentose-phosphate shunt, non-oxidative branch"/>
    <property type="evidence" value="ECO:0007669"/>
    <property type="project" value="TreeGrafter"/>
</dbReference>
<comment type="similarity">
    <text evidence="1">Belongs to the LacAB/RpiB family.</text>
</comment>
<feature type="active site" description="Proton acceptor" evidence="2">
    <location>
        <position position="68"/>
    </location>
</feature>
<dbReference type="PANTHER" id="PTHR30345:SF0">
    <property type="entry name" value="DNA DAMAGE-REPAIR_TOLERATION PROTEIN DRT102"/>
    <property type="match status" value="1"/>
</dbReference>
<feature type="active site" description="Proton donor" evidence="2">
    <location>
        <position position="101"/>
    </location>
</feature>
<dbReference type="Proteomes" id="UP001207408">
    <property type="component" value="Unassembled WGS sequence"/>
</dbReference>
<dbReference type="AlphaFoldDB" id="A0AAE3MF25"/>
<evidence type="ECO:0000256" key="3">
    <source>
        <dbReference type="PIRSR" id="PIRSR005384-2"/>
    </source>
</evidence>
<dbReference type="InterPro" id="IPR036569">
    <property type="entry name" value="RpiB_LacA_LacB_sf"/>
</dbReference>
<feature type="binding site" evidence="3">
    <location>
        <position position="112"/>
    </location>
    <ligand>
        <name>D-ribulose 5-phosphate</name>
        <dbReference type="ChEBI" id="CHEBI:58121"/>
    </ligand>
</feature>
<protein>
    <submittedName>
        <fullName evidence="4">RpiB/LacA/LacB family sugar-phosphate isomerase</fullName>
    </submittedName>
</protein>
<feature type="binding site" evidence="3">
    <location>
        <begin position="11"/>
        <end position="12"/>
    </location>
    <ligand>
        <name>D-ribulose 5-phosphate</name>
        <dbReference type="ChEBI" id="CHEBI:58121"/>
    </ligand>
</feature>
<dbReference type="GO" id="GO:0004751">
    <property type="term" value="F:ribose-5-phosphate isomerase activity"/>
    <property type="evidence" value="ECO:0007669"/>
    <property type="project" value="TreeGrafter"/>
</dbReference>
<dbReference type="GO" id="GO:0019316">
    <property type="term" value="P:D-allose catabolic process"/>
    <property type="evidence" value="ECO:0007669"/>
    <property type="project" value="TreeGrafter"/>
</dbReference>
<evidence type="ECO:0000256" key="2">
    <source>
        <dbReference type="PIRSR" id="PIRSR005384-1"/>
    </source>
</evidence>
<keyword evidence="4" id="KW-0413">Isomerase</keyword>
<sequence>MMEMVIGLASDHAGYEMKNRIIEYLNQKSIVTKDFGTVSPESCDYADYAHQLANAIENKELKVGLAFCGSGNGINISLNRHKDVRSAYCWKPEIAELARQHNDANVCTVPARFLNEDEVIEIIEVFLATGFEGGRHQKRIEKIEITN</sequence>
<dbReference type="SUPFAM" id="SSF89623">
    <property type="entry name" value="Ribose/Galactose isomerase RpiB/AlsB"/>
    <property type="match status" value="1"/>
</dbReference>
<gene>
    <name evidence="4" type="ORF">OM074_11960</name>
</gene>
<dbReference type="PANTHER" id="PTHR30345">
    <property type="entry name" value="RIBOSE-5-PHOSPHATE ISOMERASE B"/>
    <property type="match status" value="1"/>
</dbReference>
<evidence type="ECO:0000256" key="1">
    <source>
        <dbReference type="ARBA" id="ARBA00008754"/>
    </source>
</evidence>
<organism evidence="4 5">
    <name type="scientific">Plebeiibacterium marinum</name>
    <dbReference type="NCBI Taxonomy" id="2992111"/>
    <lineage>
        <taxon>Bacteria</taxon>
        <taxon>Pseudomonadati</taxon>
        <taxon>Bacteroidota</taxon>
        <taxon>Bacteroidia</taxon>
        <taxon>Marinilabiliales</taxon>
        <taxon>Marinilabiliaceae</taxon>
        <taxon>Plebeiibacterium</taxon>
    </lineage>
</organism>
<dbReference type="InterPro" id="IPR003500">
    <property type="entry name" value="RpiB_LacA_LacB"/>
</dbReference>
<evidence type="ECO:0000313" key="5">
    <source>
        <dbReference type="Proteomes" id="UP001207408"/>
    </source>
</evidence>
<comment type="caution">
    <text evidence="4">The sequence shown here is derived from an EMBL/GenBank/DDBJ whole genome shotgun (WGS) entry which is preliminary data.</text>
</comment>
<dbReference type="Gene3D" id="3.40.1400.10">
    <property type="entry name" value="Sugar-phosphate isomerase, RpiB/LacA/LacB"/>
    <property type="match status" value="1"/>
</dbReference>
<dbReference type="NCBIfam" id="TIGR00689">
    <property type="entry name" value="rpiB_lacA_lacB"/>
    <property type="match status" value="1"/>
</dbReference>
<dbReference type="EMBL" id="JAPDPI010000023">
    <property type="protein sequence ID" value="MCW3806339.1"/>
    <property type="molecule type" value="Genomic_DNA"/>
</dbReference>
<dbReference type="PIRSF" id="PIRSF005384">
    <property type="entry name" value="RpiB_LacA_B"/>
    <property type="match status" value="1"/>
</dbReference>